<accession>A0A1W9YSX1</accession>
<dbReference type="SMART" id="SM00382">
    <property type="entry name" value="AAA"/>
    <property type="match status" value="1"/>
</dbReference>
<name>A0A1W9YSX1_MYCBA</name>
<evidence type="ECO:0000313" key="2">
    <source>
        <dbReference type="EMBL" id="ORA03022.1"/>
    </source>
</evidence>
<evidence type="ECO:0000259" key="1">
    <source>
        <dbReference type="SMART" id="SM00382"/>
    </source>
</evidence>
<sequence>MPLSDYALGQNTQDTVCWWMEYKPGLAPSMKGGSAHKHLMFRSRNGSWNFPNEYDSVEAAWNAIREGFAQMLDLAIQGQYEDADDIKVLTGAPALRTKLLYTYFPNDLVPVSSKADIDYHLRAVGQDTPAASVVRANLQLLNSLRSIPELSGLSTLELGFFLYHWNSPRQSSRVVKIAPGELGKFWDECHNNGYICVGWDDVGDLSQFESKDIFRDEFRIHYPYNGVEQQVSRKANELWTLRELQPGDQVIANRGTTEVLGIGTVNDVGYVWRTDREVFRHTLGVDWDTTKAGPIAPVKAWATTTVSKVPATLSRQILGTKVVTKPVESDQQYVDIEDALRRRGQVVLFGPPGTGKTYLADRAAIWLLEGGKESETANAMLGDEREVAARRVALSGTSGGPTTAARLTRVTFHPSYSYEDFIEGFRPQQSDSGTMQLALTDGTFKKVCKAARSDPKNRYIVLIDELNRGNIPKIFGELITLIEKDKRGLTVQLPQSGDQFSVPENVLIIGTMNTADRSIHLLDTALRRRFQFIELMPNSDLLEGTTVGALALDAFLDGLNNEVRKRFGREKQIGHSMFYQDGQVVDTPEQFASMFRYELLPLLQEYLYDDYRALADLLGGVIDAEAQRIAEIASDADALCAELAVKFGSASA</sequence>
<dbReference type="GO" id="GO:0005524">
    <property type="term" value="F:ATP binding"/>
    <property type="evidence" value="ECO:0007669"/>
    <property type="project" value="InterPro"/>
</dbReference>
<dbReference type="InterPro" id="IPR003593">
    <property type="entry name" value="AAA+_ATPase"/>
</dbReference>
<dbReference type="Gene3D" id="3.40.50.300">
    <property type="entry name" value="P-loop containing nucleotide triphosphate hydrolases"/>
    <property type="match status" value="1"/>
</dbReference>
<dbReference type="EMBL" id="MVHJ01000021">
    <property type="protein sequence ID" value="ORA03022.1"/>
    <property type="molecule type" value="Genomic_DNA"/>
</dbReference>
<dbReference type="AlphaFoldDB" id="A0A1W9YSX1"/>
<reference evidence="2 3" key="1">
    <citation type="submission" date="2017-02" db="EMBL/GenBank/DDBJ databases">
        <title>The new phylogeny of genus Mycobacterium.</title>
        <authorList>
            <person name="Tortoli E."/>
            <person name="Trovato A."/>
            <person name="Cirillo D.M."/>
        </authorList>
    </citation>
    <scope>NUCLEOTIDE SEQUENCE [LARGE SCALE GENOMIC DNA]</scope>
    <source>
        <strain evidence="2 3">DSM 45578</strain>
    </source>
</reference>
<dbReference type="InterPro" id="IPR011704">
    <property type="entry name" value="ATPase_dyneun-rel_AAA"/>
</dbReference>
<protein>
    <recommendedName>
        <fullName evidence="1">AAA+ ATPase domain-containing protein</fullName>
    </recommendedName>
</protein>
<evidence type="ECO:0000313" key="3">
    <source>
        <dbReference type="Proteomes" id="UP000192366"/>
    </source>
</evidence>
<proteinExistence type="predicted"/>
<feature type="domain" description="AAA+ ATPase" evidence="1">
    <location>
        <begin position="342"/>
        <end position="540"/>
    </location>
</feature>
<dbReference type="PANTHER" id="PTHR37291">
    <property type="entry name" value="5-METHYLCYTOSINE-SPECIFIC RESTRICTION ENZYME B"/>
    <property type="match status" value="1"/>
</dbReference>
<dbReference type="Pfam" id="PF07728">
    <property type="entry name" value="AAA_5"/>
    <property type="match status" value="1"/>
</dbReference>
<keyword evidence="3" id="KW-1185">Reference proteome</keyword>
<dbReference type="SUPFAM" id="SSF52540">
    <property type="entry name" value="P-loop containing nucleoside triphosphate hydrolases"/>
    <property type="match status" value="1"/>
</dbReference>
<dbReference type="PANTHER" id="PTHR37291:SF1">
    <property type="entry name" value="TYPE IV METHYL-DIRECTED RESTRICTION ENZYME ECOKMCRB SUBUNIT"/>
    <property type="match status" value="1"/>
</dbReference>
<dbReference type="InterPro" id="IPR027417">
    <property type="entry name" value="P-loop_NTPase"/>
</dbReference>
<dbReference type="GO" id="GO:0016887">
    <property type="term" value="F:ATP hydrolysis activity"/>
    <property type="evidence" value="ECO:0007669"/>
    <property type="project" value="InterPro"/>
</dbReference>
<dbReference type="InterPro" id="IPR052934">
    <property type="entry name" value="Methyl-DNA_Rec/Restrict_Enz"/>
</dbReference>
<organism evidence="2 3">
    <name type="scientific">Mycolicibacterium bacteremicum</name>
    <name type="common">Mycobacterium bacteremicum</name>
    <dbReference type="NCBI Taxonomy" id="564198"/>
    <lineage>
        <taxon>Bacteria</taxon>
        <taxon>Bacillati</taxon>
        <taxon>Actinomycetota</taxon>
        <taxon>Actinomycetes</taxon>
        <taxon>Mycobacteriales</taxon>
        <taxon>Mycobacteriaceae</taxon>
        <taxon>Mycolicibacterium</taxon>
    </lineage>
</organism>
<gene>
    <name evidence="2" type="ORF">BST17_20765</name>
</gene>
<dbReference type="Proteomes" id="UP000192366">
    <property type="component" value="Unassembled WGS sequence"/>
</dbReference>
<comment type="caution">
    <text evidence="2">The sequence shown here is derived from an EMBL/GenBank/DDBJ whole genome shotgun (WGS) entry which is preliminary data.</text>
</comment>
<dbReference type="STRING" id="564198.BST17_20765"/>